<comment type="caution">
    <text evidence="1">The sequence shown here is derived from an EMBL/GenBank/DDBJ whole genome shotgun (WGS) entry which is preliminary data.</text>
</comment>
<protein>
    <submittedName>
        <fullName evidence="1">Uncharacterized protein</fullName>
    </submittedName>
</protein>
<proteinExistence type="predicted"/>
<keyword evidence="2" id="KW-1185">Reference proteome</keyword>
<accession>A0ACB7ZNQ8</accession>
<name>A0ACB7ZNQ8_9ERIC</name>
<gene>
    <name evidence="1" type="ORF">Vadar_034552</name>
</gene>
<reference evidence="1 2" key="1">
    <citation type="journal article" date="2021" name="Hortic Res">
        <title>High-quality reference genome and annotation aids understanding of berry development for evergreen blueberry (Vaccinium darrowii).</title>
        <authorList>
            <person name="Yu J."/>
            <person name="Hulse-Kemp A.M."/>
            <person name="Babiker E."/>
            <person name="Staton M."/>
        </authorList>
    </citation>
    <scope>NUCLEOTIDE SEQUENCE [LARGE SCALE GENOMIC DNA]</scope>
    <source>
        <strain evidence="2">cv. NJ 8807/NJ 8810</strain>
        <tissue evidence="1">Young leaf</tissue>
    </source>
</reference>
<evidence type="ECO:0000313" key="2">
    <source>
        <dbReference type="Proteomes" id="UP000828048"/>
    </source>
</evidence>
<evidence type="ECO:0000313" key="1">
    <source>
        <dbReference type="EMBL" id="KAH7867528.1"/>
    </source>
</evidence>
<organism evidence="1 2">
    <name type="scientific">Vaccinium darrowii</name>
    <dbReference type="NCBI Taxonomy" id="229202"/>
    <lineage>
        <taxon>Eukaryota</taxon>
        <taxon>Viridiplantae</taxon>
        <taxon>Streptophyta</taxon>
        <taxon>Embryophyta</taxon>
        <taxon>Tracheophyta</taxon>
        <taxon>Spermatophyta</taxon>
        <taxon>Magnoliopsida</taxon>
        <taxon>eudicotyledons</taxon>
        <taxon>Gunneridae</taxon>
        <taxon>Pentapetalae</taxon>
        <taxon>asterids</taxon>
        <taxon>Ericales</taxon>
        <taxon>Ericaceae</taxon>
        <taxon>Vaccinioideae</taxon>
        <taxon>Vaccinieae</taxon>
        <taxon>Vaccinium</taxon>
    </lineage>
</organism>
<sequence length="285" mass="32597">MDRFSNLPKDLISEILSRTSPRDVCRSSVISRRFNSVANSDDMWGKFLPPDISKMVYQGVFTTTKELYFCLANSFVLLDNRALSLALNKASGERSFMLGTRELAIECRSYPVNWTCLSWLHSRFSEVADLERVPWFDITGKIEARLLSPQTTYVVYFVFRLRSRLCTLGLIPPKAKASIRFFDGERRDGGGDGDRHGHGNEITNIVSLGVQPSHSDGQFARYREDDEWMEIELGEFFNGQGDTSEIEMRLTAVEGGHWSYDIFVEGIELRPKVIKILNKSVRLFR</sequence>
<dbReference type="EMBL" id="CM037159">
    <property type="protein sequence ID" value="KAH7867528.1"/>
    <property type="molecule type" value="Genomic_DNA"/>
</dbReference>
<dbReference type="Proteomes" id="UP000828048">
    <property type="component" value="Chromosome 9"/>
</dbReference>